<dbReference type="InterPro" id="IPR032037">
    <property type="entry name" value="MMACHC"/>
</dbReference>
<keyword evidence="13" id="KW-1185">Reference proteome</keyword>
<evidence type="ECO:0000256" key="2">
    <source>
        <dbReference type="ARBA" id="ARBA00001974"/>
    </source>
</evidence>
<keyword evidence="8" id="KW-0274">FAD</keyword>
<dbReference type="EMBL" id="KZ992877">
    <property type="protein sequence ID" value="RKP06471.1"/>
    <property type="molecule type" value="Genomic_DNA"/>
</dbReference>
<evidence type="ECO:0000313" key="13">
    <source>
        <dbReference type="Proteomes" id="UP000271241"/>
    </source>
</evidence>
<keyword evidence="7" id="KW-0288">FMN</keyword>
<dbReference type="GO" id="GO:0005737">
    <property type="term" value="C:cytoplasm"/>
    <property type="evidence" value="ECO:0007669"/>
    <property type="project" value="UniProtKB-SubCell"/>
</dbReference>
<evidence type="ECO:0000256" key="3">
    <source>
        <dbReference type="ARBA" id="ARBA00004496"/>
    </source>
</evidence>
<evidence type="ECO:0000313" key="12">
    <source>
        <dbReference type="EMBL" id="RKP06471.1"/>
    </source>
</evidence>
<dbReference type="GO" id="GO:0032451">
    <property type="term" value="F:demethylase activity"/>
    <property type="evidence" value="ECO:0007669"/>
    <property type="project" value="TreeGrafter"/>
</dbReference>
<comment type="cofactor">
    <cofactor evidence="2">
        <name>FAD</name>
        <dbReference type="ChEBI" id="CHEBI:57692"/>
    </cofactor>
</comment>
<dbReference type="GO" id="GO:0033787">
    <property type="term" value="F:cyanocobalamin reductase (cyanide-eliminating) (NADP+) activity"/>
    <property type="evidence" value="ECO:0007669"/>
    <property type="project" value="TreeGrafter"/>
</dbReference>
<organism evidence="12 13">
    <name type="scientific">Thamnocephalis sphaerospora</name>
    <dbReference type="NCBI Taxonomy" id="78915"/>
    <lineage>
        <taxon>Eukaryota</taxon>
        <taxon>Fungi</taxon>
        <taxon>Fungi incertae sedis</taxon>
        <taxon>Zoopagomycota</taxon>
        <taxon>Zoopagomycotina</taxon>
        <taxon>Zoopagomycetes</taxon>
        <taxon>Zoopagales</taxon>
        <taxon>Sigmoideomycetaceae</taxon>
        <taxon>Thamnocephalis</taxon>
    </lineage>
</organism>
<dbReference type="GO" id="GO:0071949">
    <property type="term" value="F:FAD binding"/>
    <property type="evidence" value="ECO:0007669"/>
    <property type="project" value="TreeGrafter"/>
</dbReference>
<keyword evidence="6" id="KW-0285">Flavoprotein</keyword>
<keyword evidence="9" id="KW-0521">NADP</keyword>
<name>A0A4P9XM82_9FUNG</name>
<dbReference type="Proteomes" id="UP000271241">
    <property type="component" value="Unassembled WGS sequence"/>
</dbReference>
<evidence type="ECO:0000256" key="11">
    <source>
        <dbReference type="ARBA" id="ARBA00031313"/>
    </source>
</evidence>
<sequence>MTAAATAHRLEQQLHARGLDLCRWFSVRRYNGLVADTRYHLPVGGASGASAMAGGPYALLVGNTRRLWPLFRAWCSQQSQPLPPHPLNAYVDGAVEEALRAAGVGDALPADAVRVHDVRYAHETSADRLLPIQTAAHAAGLAYYLRAAGLSVHTTFGPWIALRAVVLWDTTSASAASLAEWEEVWRGLDDERKGVAALPECPFTDAQQTELVDRANMLVETCGRFRPSYAGVEEAAPANTVSQMLSAWYAASNSTVPDEALHWIGRVCALNQEPVMAATATAATPTNISVLASCPAPPWLGWLLLRQRAAEMLDIDDEHARYSAEQTAYHYGRRRDLL</sequence>
<proteinExistence type="inferred from homology"/>
<evidence type="ECO:0000256" key="8">
    <source>
        <dbReference type="ARBA" id="ARBA00022827"/>
    </source>
</evidence>
<evidence type="ECO:0000256" key="5">
    <source>
        <dbReference type="ARBA" id="ARBA00022490"/>
    </source>
</evidence>
<keyword evidence="10" id="KW-0560">Oxidoreductase</keyword>
<dbReference type="PANTHER" id="PTHR31457">
    <property type="entry name" value="METHYLMALONIC ACIDURIA AND HOMOCYSTINURIA TYPE C PROTEIN"/>
    <property type="match status" value="1"/>
</dbReference>
<accession>A0A4P9XM82</accession>
<evidence type="ECO:0000256" key="4">
    <source>
        <dbReference type="ARBA" id="ARBA00007762"/>
    </source>
</evidence>
<dbReference type="GO" id="GO:0009235">
    <property type="term" value="P:cobalamin metabolic process"/>
    <property type="evidence" value="ECO:0007669"/>
    <property type="project" value="TreeGrafter"/>
</dbReference>
<dbReference type="AlphaFoldDB" id="A0A4P9XM82"/>
<evidence type="ECO:0000256" key="6">
    <source>
        <dbReference type="ARBA" id="ARBA00022630"/>
    </source>
</evidence>
<evidence type="ECO:0000256" key="1">
    <source>
        <dbReference type="ARBA" id="ARBA00001917"/>
    </source>
</evidence>
<evidence type="ECO:0000256" key="9">
    <source>
        <dbReference type="ARBA" id="ARBA00022857"/>
    </source>
</evidence>
<gene>
    <name evidence="12" type="ORF">THASP1DRAFT_31713</name>
</gene>
<dbReference type="OrthoDB" id="409189at2759"/>
<keyword evidence="5" id="KW-0963">Cytoplasm</keyword>
<reference evidence="13" key="1">
    <citation type="journal article" date="2018" name="Nat. Microbiol.">
        <title>Leveraging single-cell genomics to expand the fungal tree of life.</title>
        <authorList>
            <person name="Ahrendt S.R."/>
            <person name="Quandt C.A."/>
            <person name="Ciobanu D."/>
            <person name="Clum A."/>
            <person name="Salamov A."/>
            <person name="Andreopoulos B."/>
            <person name="Cheng J.F."/>
            <person name="Woyke T."/>
            <person name="Pelin A."/>
            <person name="Henrissat B."/>
            <person name="Reynolds N.K."/>
            <person name="Benny G.L."/>
            <person name="Smith M.E."/>
            <person name="James T.Y."/>
            <person name="Grigoriev I.V."/>
        </authorList>
    </citation>
    <scope>NUCLEOTIDE SEQUENCE [LARGE SCALE GENOMIC DNA]</scope>
    <source>
        <strain evidence="13">RSA 1356</strain>
    </source>
</reference>
<dbReference type="PANTHER" id="PTHR31457:SF2">
    <property type="entry name" value="CYANOCOBALAMIN REDUCTASE _ ALKYLCOBALAMIN DEALKYLASE"/>
    <property type="match status" value="1"/>
</dbReference>
<comment type="subcellular location">
    <subcellularLocation>
        <location evidence="3">Cytoplasm</location>
    </subcellularLocation>
</comment>
<evidence type="ECO:0000256" key="10">
    <source>
        <dbReference type="ARBA" id="ARBA00023002"/>
    </source>
</evidence>
<comment type="similarity">
    <text evidence="4">Belongs to the MMACHC family.</text>
</comment>
<comment type="cofactor">
    <cofactor evidence="1">
        <name>FMN</name>
        <dbReference type="ChEBI" id="CHEBI:58210"/>
    </cofactor>
</comment>
<evidence type="ECO:0000256" key="7">
    <source>
        <dbReference type="ARBA" id="ARBA00022643"/>
    </source>
</evidence>
<protein>
    <recommendedName>
        <fullName evidence="11">Cyanocobalamin reductase (cyanide-eliminating)</fullName>
    </recommendedName>
</protein>